<dbReference type="EMBL" id="QSOV01000008">
    <property type="protein sequence ID" value="RGJ23192.1"/>
    <property type="molecule type" value="Genomic_DNA"/>
</dbReference>
<evidence type="ECO:0000313" key="4">
    <source>
        <dbReference type="Proteomes" id="UP000260655"/>
    </source>
</evidence>
<accession>A0A3E4GPS4</accession>
<dbReference type="InterPro" id="IPR004629">
    <property type="entry name" value="WecG_TagA_CpsF"/>
</dbReference>
<name>A0A3E4GPS4_9FIRM</name>
<dbReference type="GO" id="GO:0016758">
    <property type="term" value="F:hexosyltransferase activity"/>
    <property type="evidence" value="ECO:0007669"/>
    <property type="project" value="TreeGrafter"/>
</dbReference>
<keyword evidence="1" id="KW-0328">Glycosyltransferase</keyword>
<evidence type="ECO:0000256" key="1">
    <source>
        <dbReference type="ARBA" id="ARBA00022676"/>
    </source>
</evidence>
<protein>
    <recommendedName>
        <fullName evidence="5">Glycosyltransferase</fullName>
    </recommendedName>
</protein>
<dbReference type="Pfam" id="PF03808">
    <property type="entry name" value="Glyco_tran_WecG"/>
    <property type="match status" value="1"/>
</dbReference>
<organism evidence="3 4">
    <name type="scientific">Coprococcus comes</name>
    <dbReference type="NCBI Taxonomy" id="410072"/>
    <lineage>
        <taxon>Bacteria</taxon>
        <taxon>Bacillati</taxon>
        <taxon>Bacillota</taxon>
        <taxon>Clostridia</taxon>
        <taxon>Lachnospirales</taxon>
        <taxon>Lachnospiraceae</taxon>
        <taxon>Coprococcus</taxon>
    </lineage>
</organism>
<reference evidence="3 4" key="1">
    <citation type="submission" date="2018-08" db="EMBL/GenBank/DDBJ databases">
        <title>A genome reference for cultivated species of the human gut microbiota.</title>
        <authorList>
            <person name="Zou Y."/>
            <person name="Xue W."/>
            <person name="Luo G."/>
        </authorList>
    </citation>
    <scope>NUCLEOTIDE SEQUENCE [LARGE SCALE GENOMIC DNA]</scope>
    <source>
        <strain evidence="3 4">TM07-19</strain>
    </source>
</reference>
<evidence type="ECO:0000313" key="3">
    <source>
        <dbReference type="EMBL" id="RGJ23192.1"/>
    </source>
</evidence>
<proteinExistence type="predicted"/>
<dbReference type="PANTHER" id="PTHR34136">
    <property type="match status" value="1"/>
</dbReference>
<keyword evidence="2" id="KW-0808">Transferase</keyword>
<sequence>MTAKTEKMERVRQMNEKMNVLDVQLDNCTAKDAMKIIAEYMQTEELNTVDIVTVDTLMRATQLDGMKEELEKLDLLLPGDMAILEAAKITDRKRIQEMEDQTMLKMVFHYFHKNRCKIFILAGSEEEGDRLQGYLHEAYSGIQVVGMKAVPADESEDDRITNLVNGGEVDCVIASMDFPWQEQFVYRCKEQLNTRMWFGTGHSIASFANGENWADHLKNFIGKRILKREIKKEQKRKEV</sequence>
<comment type="caution">
    <text evidence="3">The sequence shown here is derived from an EMBL/GenBank/DDBJ whole genome shotgun (WGS) entry which is preliminary data.</text>
</comment>
<dbReference type="AlphaFoldDB" id="A0A3E4GPS4"/>
<dbReference type="Proteomes" id="UP000260655">
    <property type="component" value="Unassembled WGS sequence"/>
</dbReference>
<dbReference type="PANTHER" id="PTHR34136:SF1">
    <property type="entry name" value="UDP-N-ACETYL-D-MANNOSAMINURONIC ACID TRANSFERASE"/>
    <property type="match status" value="1"/>
</dbReference>
<evidence type="ECO:0008006" key="5">
    <source>
        <dbReference type="Google" id="ProtNLM"/>
    </source>
</evidence>
<evidence type="ECO:0000256" key="2">
    <source>
        <dbReference type="ARBA" id="ARBA00022679"/>
    </source>
</evidence>
<gene>
    <name evidence="3" type="ORF">DXD67_09175</name>
</gene>